<keyword evidence="2" id="KW-1185">Reference proteome</keyword>
<protein>
    <submittedName>
        <fullName evidence="1">Uncharacterized protein</fullName>
    </submittedName>
</protein>
<evidence type="ECO:0000313" key="1">
    <source>
        <dbReference type="EMBL" id="QDT27333.1"/>
    </source>
</evidence>
<dbReference type="RefSeq" id="WP_145449611.1">
    <property type="nucleotide sequence ID" value="NZ_CP037421.1"/>
</dbReference>
<sequence length="132" mass="15184">MALDIGLELTEGGTDPLDRSQVVSLEAGEMAFLYEPFQAFQNQTGLVILPFEDTRVTGEYLKIFERLLLETMRVVESSPNQWEEFTELQYHPQEVEIYTTLFRSELQQKLNGLVELTRAAIAAQRVLFFYGD</sequence>
<name>A0A517Q6U9_9PLAN</name>
<evidence type="ECO:0000313" key="2">
    <source>
        <dbReference type="Proteomes" id="UP000315647"/>
    </source>
</evidence>
<organism evidence="1 2">
    <name type="scientific">Gimesia panareensis</name>
    <dbReference type="NCBI Taxonomy" id="2527978"/>
    <lineage>
        <taxon>Bacteria</taxon>
        <taxon>Pseudomonadati</taxon>
        <taxon>Planctomycetota</taxon>
        <taxon>Planctomycetia</taxon>
        <taxon>Planctomycetales</taxon>
        <taxon>Planctomycetaceae</taxon>
        <taxon>Gimesia</taxon>
    </lineage>
</organism>
<dbReference type="AlphaFoldDB" id="A0A517Q6U9"/>
<gene>
    <name evidence="1" type="ORF">Enr10x_26500</name>
</gene>
<reference evidence="1 2" key="1">
    <citation type="submission" date="2019-03" db="EMBL/GenBank/DDBJ databases">
        <title>Deep-cultivation of Planctomycetes and their phenomic and genomic characterization uncovers novel biology.</title>
        <authorList>
            <person name="Wiegand S."/>
            <person name="Jogler M."/>
            <person name="Boedeker C."/>
            <person name="Pinto D."/>
            <person name="Vollmers J."/>
            <person name="Rivas-Marin E."/>
            <person name="Kohn T."/>
            <person name="Peeters S.H."/>
            <person name="Heuer A."/>
            <person name="Rast P."/>
            <person name="Oberbeckmann S."/>
            <person name="Bunk B."/>
            <person name="Jeske O."/>
            <person name="Meyerdierks A."/>
            <person name="Storesund J.E."/>
            <person name="Kallscheuer N."/>
            <person name="Luecker S."/>
            <person name="Lage O.M."/>
            <person name="Pohl T."/>
            <person name="Merkel B.J."/>
            <person name="Hornburger P."/>
            <person name="Mueller R.-W."/>
            <person name="Bruemmer F."/>
            <person name="Labrenz M."/>
            <person name="Spormann A.M."/>
            <person name="Op den Camp H."/>
            <person name="Overmann J."/>
            <person name="Amann R."/>
            <person name="Jetten M.S.M."/>
            <person name="Mascher T."/>
            <person name="Medema M.H."/>
            <person name="Devos D.P."/>
            <person name="Kaster A.-K."/>
            <person name="Ovreas L."/>
            <person name="Rohde M."/>
            <person name="Galperin M.Y."/>
            <person name="Jogler C."/>
        </authorList>
    </citation>
    <scope>NUCLEOTIDE SEQUENCE [LARGE SCALE GENOMIC DNA]</scope>
    <source>
        <strain evidence="1 2">Enr10</strain>
    </source>
</reference>
<dbReference type="EMBL" id="CP037421">
    <property type="protein sequence ID" value="QDT27333.1"/>
    <property type="molecule type" value="Genomic_DNA"/>
</dbReference>
<proteinExistence type="predicted"/>
<dbReference type="Proteomes" id="UP000315647">
    <property type="component" value="Chromosome"/>
</dbReference>
<accession>A0A517Q6U9</accession>